<dbReference type="AlphaFoldDB" id="A0A1H3KBL6"/>
<accession>A0A1H3KBL6</accession>
<evidence type="ECO:0000259" key="2">
    <source>
        <dbReference type="Pfam" id="PF23750"/>
    </source>
</evidence>
<evidence type="ECO:0000256" key="1">
    <source>
        <dbReference type="SAM" id="MobiDB-lite"/>
    </source>
</evidence>
<evidence type="ECO:0000313" key="3">
    <source>
        <dbReference type="EMBL" id="SDY49560.1"/>
    </source>
</evidence>
<evidence type="ECO:0000313" key="4">
    <source>
        <dbReference type="Proteomes" id="UP000183918"/>
    </source>
</evidence>
<sequence length="374" mass="42663">MKALILDKDKNNETVVLREDGEILTLDCQGSIGETIELDNKKKKEIAEYIKEVMFSCACFAIVILATASYKFYCRSPYTYVSLDINPSVEYTLNRQGKVIDVCALNADGKKVLKKYNKKCKKYCDFDDAINETTTILYKDKYIKRANNYILMNISSDNEKTISSLENRIEKIIKKKGDKTLNLFFTKTNKKVHEKAIKLGISPGRYVMMEDIYKDEVDNNGDIPYEEEKVKVCQNDSVFSLLASTGRITVEKDKDTENTNGDSKKEKTEDYFREKDYNKNVKEDKDIKNQDKVETQENIVDNDSQSVPNGENKAGRDNTDKNGKGAKPASKWTNKPGNNKTKEQGITEENTDNNKPSQNKDNAKPQAKIEESEQ</sequence>
<name>A0A1H3KBL6_9FIRM</name>
<reference evidence="3 4" key="1">
    <citation type="submission" date="2016-10" db="EMBL/GenBank/DDBJ databases">
        <authorList>
            <person name="de Groot N.N."/>
        </authorList>
    </citation>
    <scope>NUCLEOTIDE SEQUENCE [LARGE SCALE GENOMIC DNA]</scope>
    <source>
        <strain evidence="3 4">DSM 14045</strain>
    </source>
</reference>
<feature type="compositionally biased region" description="Polar residues" evidence="1">
    <location>
        <begin position="296"/>
        <end position="309"/>
    </location>
</feature>
<protein>
    <recommendedName>
        <fullName evidence="2">Anti-sigma factor RsgI-like middle domain-containing protein</fullName>
    </recommendedName>
</protein>
<dbReference type="EMBL" id="FNPG01000019">
    <property type="protein sequence ID" value="SDY49560.1"/>
    <property type="molecule type" value="Genomic_DNA"/>
</dbReference>
<dbReference type="OrthoDB" id="9800626at2"/>
<dbReference type="RefSeq" id="WP_074718018.1">
    <property type="nucleotide sequence ID" value="NZ_FNPG01000019.1"/>
</dbReference>
<gene>
    <name evidence="3" type="ORF">SAMN02910414_01689</name>
</gene>
<feature type="region of interest" description="Disordered" evidence="1">
    <location>
        <begin position="252"/>
        <end position="374"/>
    </location>
</feature>
<dbReference type="STRING" id="1122142.SAMN02910414_01689"/>
<organism evidence="3 4">
    <name type="scientific">Lachnobacterium bovis DSM 14045</name>
    <dbReference type="NCBI Taxonomy" id="1122142"/>
    <lineage>
        <taxon>Bacteria</taxon>
        <taxon>Bacillati</taxon>
        <taxon>Bacillota</taxon>
        <taxon>Clostridia</taxon>
        <taxon>Lachnospirales</taxon>
        <taxon>Lachnospiraceae</taxon>
        <taxon>Lachnobacterium</taxon>
    </lineage>
</organism>
<dbReference type="Proteomes" id="UP000183918">
    <property type="component" value="Unassembled WGS sequence"/>
</dbReference>
<proteinExistence type="predicted"/>
<feature type="compositionally biased region" description="Basic and acidic residues" evidence="1">
    <location>
        <begin position="252"/>
        <end position="295"/>
    </location>
</feature>
<feature type="compositionally biased region" description="Basic and acidic residues" evidence="1">
    <location>
        <begin position="313"/>
        <end position="323"/>
    </location>
</feature>
<dbReference type="Pfam" id="PF23750">
    <property type="entry name" value="RsgI_M"/>
    <property type="match status" value="1"/>
</dbReference>
<feature type="compositionally biased region" description="Basic and acidic residues" evidence="1">
    <location>
        <begin position="361"/>
        <end position="374"/>
    </location>
</feature>
<keyword evidence="4" id="KW-1185">Reference proteome</keyword>
<feature type="domain" description="Anti-sigma factor RsgI-like middle" evidence="2">
    <location>
        <begin position="78"/>
        <end position="210"/>
    </location>
</feature>
<dbReference type="InterPro" id="IPR055431">
    <property type="entry name" value="RsgI_M"/>
</dbReference>